<dbReference type="AlphaFoldDB" id="A0A828XSX7"/>
<evidence type="ECO:0000313" key="1">
    <source>
        <dbReference type="EMBL" id="EKO50309.1"/>
    </source>
</evidence>
<sequence>MILYQKLIETIFFNVNERERDRCEVNKLKLKIKYCITFLVYNLLTRAKEPVAAGFAPIFLS</sequence>
<dbReference type="Proteomes" id="UP000006339">
    <property type="component" value="Unassembled WGS sequence"/>
</dbReference>
<keyword evidence="2" id="KW-1185">Reference proteome</keyword>
<reference evidence="1" key="1">
    <citation type="submission" date="2012-10" db="EMBL/GenBank/DDBJ databases">
        <authorList>
            <person name="Harkins D.M."/>
            <person name="Durkin A.S."/>
            <person name="Brinkac L.M."/>
            <person name="Selengut J.D."/>
            <person name="Sanka R."/>
            <person name="DePew J."/>
            <person name="Purushe J."/>
            <person name="Picardeau M."/>
            <person name="Werts C."/>
            <person name="Goarant C."/>
            <person name="Vinetz J.M."/>
            <person name="Sutton G.G."/>
            <person name="Nelson W.C."/>
            <person name="Fouts D.E."/>
        </authorList>
    </citation>
    <scope>NUCLEOTIDE SEQUENCE [LARGE SCALE GENOMIC DNA]</scope>
    <source>
        <strain evidence="1">200802841</strain>
    </source>
</reference>
<comment type="caution">
    <text evidence="1">The sequence shown here is derived from an EMBL/GenBank/DDBJ whole genome shotgun (WGS) entry which is preliminary data.</text>
</comment>
<gene>
    <name evidence="1" type="ORF">LEP1GSC131_1659</name>
</gene>
<dbReference type="EMBL" id="AKWH02000065">
    <property type="protein sequence ID" value="EKO50309.1"/>
    <property type="molecule type" value="Genomic_DNA"/>
</dbReference>
<accession>A0A828XSX7</accession>
<name>A0A828XSX7_9LEPT</name>
<evidence type="ECO:0000313" key="2">
    <source>
        <dbReference type="Proteomes" id="UP000006339"/>
    </source>
</evidence>
<organism evidence="1 2">
    <name type="scientific">Leptospira kirschneri str. 200802841</name>
    <dbReference type="NCBI Taxonomy" id="1193047"/>
    <lineage>
        <taxon>Bacteria</taxon>
        <taxon>Pseudomonadati</taxon>
        <taxon>Spirochaetota</taxon>
        <taxon>Spirochaetia</taxon>
        <taxon>Leptospirales</taxon>
        <taxon>Leptospiraceae</taxon>
        <taxon>Leptospira</taxon>
    </lineage>
</organism>
<proteinExistence type="predicted"/>
<protein>
    <submittedName>
        <fullName evidence="1">Uncharacterized protein</fullName>
    </submittedName>
</protein>